<dbReference type="AlphaFoldDB" id="A0AAW1GP88"/>
<keyword evidence="7 8" id="KW-0472">Membrane</keyword>
<evidence type="ECO:0000259" key="9">
    <source>
        <dbReference type="Pfam" id="PF12734"/>
    </source>
</evidence>
<evidence type="ECO:0000256" key="4">
    <source>
        <dbReference type="ARBA" id="ARBA00022723"/>
    </source>
</evidence>
<evidence type="ECO:0000256" key="1">
    <source>
        <dbReference type="ARBA" id="ARBA00004162"/>
    </source>
</evidence>
<protein>
    <recommendedName>
        <fullName evidence="9">Cysteine-rich transmembrane domain-containing protein</fullName>
    </recommendedName>
</protein>
<evidence type="ECO:0000313" key="11">
    <source>
        <dbReference type="Proteomes" id="UP001443914"/>
    </source>
</evidence>
<gene>
    <name evidence="10" type="ORF">RND81_14G174600</name>
</gene>
<proteinExistence type="inferred from homology"/>
<name>A0AAW1GP88_SAPOF</name>
<keyword evidence="5 8" id="KW-1133">Transmembrane helix</keyword>
<dbReference type="GO" id="GO:0010038">
    <property type="term" value="P:response to metal ion"/>
    <property type="evidence" value="ECO:0007669"/>
    <property type="project" value="UniProtKB-ARBA"/>
</dbReference>
<dbReference type="EMBL" id="JBDFQZ010000014">
    <property type="protein sequence ID" value="KAK9666290.1"/>
    <property type="molecule type" value="Genomic_DNA"/>
</dbReference>
<comment type="similarity">
    <text evidence="2">Belongs to the CYSTM1 family.</text>
</comment>
<keyword evidence="6" id="KW-0346">Stress response</keyword>
<evidence type="ECO:0000313" key="10">
    <source>
        <dbReference type="EMBL" id="KAK9666290.1"/>
    </source>
</evidence>
<evidence type="ECO:0000256" key="8">
    <source>
        <dbReference type="SAM" id="Phobius"/>
    </source>
</evidence>
<evidence type="ECO:0000256" key="3">
    <source>
        <dbReference type="ARBA" id="ARBA00022692"/>
    </source>
</evidence>
<comment type="subcellular location">
    <subcellularLocation>
        <location evidence="1">Cell membrane</location>
        <topology evidence="1">Single-pass membrane protein</topology>
    </subcellularLocation>
</comment>
<accession>A0AAW1GP88</accession>
<dbReference type="InterPro" id="IPR051671">
    <property type="entry name" value="CYSTM1_HM_Tolerance"/>
</dbReference>
<keyword evidence="4" id="KW-0479">Metal-binding</keyword>
<sequence>MSDPRETYSHHIKKRHHEKGWLYACVFTLCCCFCCYEACEGCLKMFCCCDSDDKDK</sequence>
<organism evidence="10 11">
    <name type="scientific">Saponaria officinalis</name>
    <name type="common">Common soapwort</name>
    <name type="synonym">Lychnis saponaria</name>
    <dbReference type="NCBI Taxonomy" id="3572"/>
    <lineage>
        <taxon>Eukaryota</taxon>
        <taxon>Viridiplantae</taxon>
        <taxon>Streptophyta</taxon>
        <taxon>Embryophyta</taxon>
        <taxon>Tracheophyta</taxon>
        <taxon>Spermatophyta</taxon>
        <taxon>Magnoliopsida</taxon>
        <taxon>eudicotyledons</taxon>
        <taxon>Gunneridae</taxon>
        <taxon>Pentapetalae</taxon>
        <taxon>Caryophyllales</taxon>
        <taxon>Caryophyllaceae</taxon>
        <taxon>Caryophylleae</taxon>
        <taxon>Saponaria</taxon>
    </lineage>
</organism>
<evidence type="ECO:0000256" key="2">
    <source>
        <dbReference type="ARBA" id="ARBA00009444"/>
    </source>
</evidence>
<dbReference type="PANTHER" id="PTHR35470">
    <property type="entry name" value="CADMIUM TOLERANT 3"/>
    <property type="match status" value="1"/>
</dbReference>
<dbReference type="Pfam" id="PF12734">
    <property type="entry name" value="CYSTM"/>
    <property type="match status" value="1"/>
</dbReference>
<dbReference type="PANTHER" id="PTHR35470:SF6">
    <property type="entry name" value="PROTEIN CYSTEINE-RICH TRANSMEMBRANE MODULE 2"/>
    <property type="match status" value="1"/>
</dbReference>
<dbReference type="GO" id="GO:0046872">
    <property type="term" value="F:metal ion binding"/>
    <property type="evidence" value="ECO:0007669"/>
    <property type="project" value="UniProtKB-KW"/>
</dbReference>
<dbReference type="InterPro" id="IPR028144">
    <property type="entry name" value="CYSTM_dom"/>
</dbReference>
<dbReference type="Proteomes" id="UP001443914">
    <property type="component" value="Unassembled WGS sequence"/>
</dbReference>
<feature type="transmembrane region" description="Helical" evidence="8">
    <location>
        <begin position="21"/>
        <end position="39"/>
    </location>
</feature>
<dbReference type="GO" id="GO:0005886">
    <property type="term" value="C:plasma membrane"/>
    <property type="evidence" value="ECO:0007669"/>
    <property type="project" value="UniProtKB-SubCell"/>
</dbReference>
<reference evidence="10" key="1">
    <citation type="submission" date="2024-03" db="EMBL/GenBank/DDBJ databases">
        <title>WGS assembly of Saponaria officinalis var. Norfolk2.</title>
        <authorList>
            <person name="Jenkins J."/>
            <person name="Shu S."/>
            <person name="Grimwood J."/>
            <person name="Barry K."/>
            <person name="Goodstein D."/>
            <person name="Schmutz J."/>
            <person name="Leebens-Mack J."/>
            <person name="Osbourn A."/>
        </authorList>
    </citation>
    <scope>NUCLEOTIDE SEQUENCE [LARGE SCALE GENOMIC DNA]</scope>
    <source>
        <strain evidence="10">JIC</strain>
    </source>
</reference>
<evidence type="ECO:0000256" key="7">
    <source>
        <dbReference type="ARBA" id="ARBA00023136"/>
    </source>
</evidence>
<keyword evidence="11" id="KW-1185">Reference proteome</keyword>
<comment type="caution">
    <text evidence="10">The sequence shown here is derived from an EMBL/GenBank/DDBJ whole genome shotgun (WGS) entry which is preliminary data.</text>
</comment>
<keyword evidence="3 8" id="KW-0812">Transmembrane</keyword>
<feature type="domain" description="Cysteine-rich transmembrane" evidence="9">
    <location>
        <begin position="14"/>
        <end position="39"/>
    </location>
</feature>
<evidence type="ECO:0000256" key="6">
    <source>
        <dbReference type="ARBA" id="ARBA00023016"/>
    </source>
</evidence>
<evidence type="ECO:0000256" key="5">
    <source>
        <dbReference type="ARBA" id="ARBA00022989"/>
    </source>
</evidence>